<evidence type="ECO:0000256" key="1">
    <source>
        <dbReference type="ARBA" id="ARBA00007189"/>
    </source>
</evidence>
<protein>
    <submittedName>
        <fullName evidence="2">DUF2325 domain-containing protein</fullName>
    </submittedName>
</protein>
<dbReference type="RefSeq" id="WP_135546226.1">
    <property type="nucleotide sequence ID" value="NZ_SPQQ01000003.1"/>
</dbReference>
<organism evidence="2 3">
    <name type="scientific">Desulfosporosinus fructosivorans</name>
    <dbReference type="NCBI Taxonomy" id="2018669"/>
    <lineage>
        <taxon>Bacteria</taxon>
        <taxon>Bacillati</taxon>
        <taxon>Bacillota</taxon>
        <taxon>Clostridia</taxon>
        <taxon>Eubacteriales</taxon>
        <taxon>Desulfitobacteriaceae</taxon>
        <taxon>Desulfosporosinus</taxon>
    </lineage>
</organism>
<dbReference type="OrthoDB" id="5396775at2"/>
<keyword evidence="3" id="KW-1185">Reference proteome</keyword>
<accession>A0A4Z0R569</accession>
<comment type="similarity">
    <text evidence="1">Belongs to the UPF0751 family.</text>
</comment>
<sequence>MSIVLVGGHDRMHSEYMGICSKRGHRVKVYTQMPAKFGKAIGNPDGIVLFTSTVSHQMVHVAVKEAKRKKIPVFRCHTSSGTSLEVLLLELEATAGGVTTGK</sequence>
<name>A0A4Z0R569_9FIRM</name>
<dbReference type="EMBL" id="SPQQ01000003">
    <property type="protein sequence ID" value="TGE38251.1"/>
    <property type="molecule type" value="Genomic_DNA"/>
</dbReference>
<evidence type="ECO:0000313" key="3">
    <source>
        <dbReference type="Proteomes" id="UP000298460"/>
    </source>
</evidence>
<dbReference type="Pfam" id="PF10087">
    <property type="entry name" value="DUF2325"/>
    <property type="match status" value="1"/>
</dbReference>
<dbReference type="InterPro" id="IPR016772">
    <property type="entry name" value="UCP020408"/>
</dbReference>
<comment type="caution">
    <text evidence="2">The sequence shown here is derived from an EMBL/GenBank/DDBJ whole genome shotgun (WGS) entry which is preliminary data.</text>
</comment>
<dbReference type="Proteomes" id="UP000298460">
    <property type="component" value="Unassembled WGS sequence"/>
</dbReference>
<gene>
    <name evidence="2" type="ORF">E4K67_09790</name>
</gene>
<dbReference type="AlphaFoldDB" id="A0A4Z0R569"/>
<proteinExistence type="inferred from homology"/>
<evidence type="ECO:0000313" key="2">
    <source>
        <dbReference type="EMBL" id="TGE38251.1"/>
    </source>
</evidence>
<reference evidence="2 3" key="1">
    <citation type="submission" date="2019-03" db="EMBL/GenBank/DDBJ databases">
        <title>Draft Genome Sequence of Desulfosporosinus fructosivorans Strain 63.6F, Isolated from Marine Sediment in the Baltic Sea.</title>
        <authorList>
            <person name="Hausmann B."/>
            <person name="Vandieken V."/>
            <person name="Pjevac P."/>
            <person name="Schreck K."/>
            <person name="Herbold C.W."/>
            <person name="Loy A."/>
        </authorList>
    </citation>
    <scope>NUCLEOTIDE SEQUENCE [LARGE SCALE GENOMIC DNA]</scope>
    <source>
        <strain evidence="2 3">63.6F</strain>
    </source>
</reference>